<dbReference type="InterPro" id="IPR036291">
    <property type="entry name" value="NAD(P)-bd_dom_sf"/>
</dbReference>
<reference evidence="4 5" key="1">
    <citation type="submission" date="2021-02" db="EMBL/GenBank/DDBJ databases">
        <title>De Novo genome assembly of isolated myxobacteria.</title>
        <authorList>
            <person name="Stevens D.C."/>
        </authorList>
    </citation>
    <scope>NUCLEOTIDE SEQUENCE [LARGE SCALE GENOMIC DNA]</scope>
    <source>
        <strain evidence="4 5">SCHIC003</strain>
    </source>
</reference>
<evidence type="ECO:0000259" key="3">
    <source>
        <dbReference type="Pfam" id="PF05368"/>
    </source>
</evidence>
<dbReference type="CDD" id="cd05251">
    <property type="entry name" value="NmrA_like_SDR_a"/>
    <property type="match status" value="1"/>
</dbReference>
<keyword evidence="2" id="KW-0521">NADP</keyword>
<dbReference type="InterPro" id="IPR051164">
    <property type="entry name" value="NmrA-like_oxidored"/>
</dbReference>
<sequence>MPRAHFLSVLVAGATGLQGGSVARHLRQRGHRVVGYVRSADSPAAQELEALGVELAVGDFDDLPTLTRAAEGVDAFYAVATPFEAGVEAEIRHGMNQVDAARMAEVKHFVYSSVAGADRLTGIPHFDSKHRVELHVRRSGLPFTILGPTFFMENFNSPMFEEGLKAGVLALGLPPTRGLQMVAIDDLGALATRVLEDAERHMDRRIDVASDEVTGQQAAGLLSMVSGHRIHFEQIPLDYIRERSEDLATMYEWLDRVGYHANVVTLRRDYPDVRWSTFEDWARRQDWSGLTSPAWPHAAAEPTPPPAGQ</sequence>
<dbReference type="Pfam" id="PF05368">
    <property type="entry name" value="NmrA"/>
    <property type="match status" value="1"/>
</dbReference>
<evidence type="ECO:0000256" key="1">
    <source>
        <dbReference type="ARBA" id="ARBA00006328"/>
    </source>
</evidence>
<dbReference type="RefSeq" id="WP_206714119.1">
    <property type="nucleotide sequence ID" value="NZ_CP071091.1"/>
</dbReference>
<evidence type="ECO:0000256" key="2">
    <source>
        <dbReference type="ARBA" id="ARBA00022857"/>
    </source>
</evidence>
<dbReference type="PANTHER" id="PTHR42748:SF7">
    <property type="entry name" value="NMRA LIKE REDOX SENSOR 1-RELATED"/>
    <property type="match status" value="1"/>
</dbReference>
<protein>
    <submittedName>
        <fullName evidence="4">NmrA/HSCARG family protein</fullName>
    </submittedName>
</protein>
<dbReference type="SUPFAM" id="SSF51735">
    <property type="entry name" value="NAD(P)-binding Rossmann-fold domains"/>
    <property type="match status" value="1"/>
</dbReference>
<keyword evidence="5" id="KW-1185">Reference proteome</keyword>
<dbReference type="EMBL" id="CP071091">
    <property type="protein sequence ID" value="QSQ12390.1"/>
    <property type="molecule type" value="Genomic_DNA"/>
</dbReference>
<evidence type="ECO:0000313" key="4">
    <source>
        <dbReference type="EMBL" id="QSQ12390.1"/>
    </source>
</evidence>
<proteinExistence type="inferred from homology"/>
<name>A0ABX7N100_9BACT</name>
<dbReference type="InterPro" id="IPR008030">
    <property type="entry name" value="NmrA-like"/>
</dbReference>
<dbReference type="Gene3D" id="3.40.50.720">
    <property type="entry name" value="NAD(P)-binding Rossmann-like Domain"/>
    <property type="match status" value="1"/>
</dbReference>
<evidence type="ECO:0000313" key="5">
    <source>
        <dbReference type="Proteomes" id="UP000663090"/>
    </source>
</evidence>
<dbReference type="PANTHER" id="PTHR42748">
    <property type="entry name" value="NITROGEN METABOLITE REPRESSION PROTEIN NMRA FAMILY MEMBER"/>
    <property type="match status" value="1"/>
</dbReference>
<comment type="similarity">
    <text evidence="1">Belongs to the NmrA-type oxidoreductase family.</text>
</comment>
<feature type="domain" description="NmrA-like" evidence="3">
    <location>
        <begin position="9"/>
        <end position="262"/>
    </location>
</feature>
<accession>A0ABX7N100</accession>
<dbReference type="Proteomes" id="UP000663090">
    <property type="component" value="Chromosome"/>
</dbReference>
<organism evidence="4 5">
    <name type="scientific">Myxococcus landrumensis</name>
    <dbReference type="NCBI Taxonomy" id="2813577"/>
    <lineage>
        <taxon>Bacteria</taxon>
        <taxon>Pseudomonadati</taxon>
        <taxon>Myxococcota</taxon>
        <taxon>Myxococcia</taxon>
        <taxon>Myxococcales</taxon>
        <taxon>Cystobacterineae</taxon>
        <taxon>Myxococcaceae</taxon>
        <taxon>Myxococcus</taxon>
    </lineage>
</organism>
<gene>
    <name evidence="4" type="ORF">JY572_29080</name>
</gene>